<protein>
    <submittedName>
        <fullName evidence="2">DUF1838 family protein</fullName>
    </submittedName>
</protein>
<evidence type="ECO:0000313" key="2">
    <source>
        <dbReference type="EMBL" id="QVM82669.1"/>
    </source>
</evidence>
<accession>A0ABX8E255</accession>
<dbReference type="RefSeq" id="WP_213501951.1">
    <property type="nucleotide sequence ID" value="NZ_CP054856.1"/>
</dbReference>
<evidence type="ECO:0000313" key="3">
    <source>
        <dbReference type="Proteomes" id="UP000677126"/>
    </source>
</evidence>
<keyword evidence="1" id="KW-0732">Signal</keyword>
<dbReference type="Pfam" id="PF08894">
    <property type="entry name" value="DUF1838"/>
    <property type="match status" value="1"/>
</dbReference>
<reference evidence="2 3" key="1">
    <citation type="journal article" date="2021" name="Int. J. Syst. Evol. Microbiol.">
        <title>Novosphingobium decolorationis sp. nov., an aniline blue-decolourizing bacterium isolated from East Pacific sediment.</title>
        <authorList>
            <person name="Chen X."/>
            <person name="Dong B."/>
            <person name="Chen T."/>
            <person name="Ren N."/>
            <person name="Wang J."/>
            <person name="Xu Y."/>
            <person name="Yang J."/>
            <person name="Zhu S."/>
            <person name="Chen J."/>
        </authorList>
    </citation>
    <scope>NUCLEOTIDE SEQUENCE [LARGE SCALE GENOMIC DNA]</scope>
    <source>
        <strain evidence="2 3">502str22</strain>
    </source>
</reference>
<sequence length="293" mass="32005">MGKYGMSGWNRRGAIGAGLTALGAFASLGSQTALAQQGDGGVPLDIETAKGRLRTFMMLRGALDERLTMSWVSARYYGVVEDRMDPLFAVVSAVFSRSRQLADGRFEAVNAEIAWFTDPVSGDALDSYRNPYTGEDVEVPQGGYAPSRVRFGPELELRLEKEIPGLTMEHEVLPFDLRGDDLWVTERTRTAMQVPGVAKPFRYSESNTYHASRAAMEAPGVTRVPVSVAFTNVCSWRPWMSMGDRPGHLTATGVGAHNADWAQMPPAWIAATRARRPEVLADPAALLAPLWDA</sequence>
<evidence type="ECO:0000256" key="1">
    <source>
        <dbReference type="SAM" id="SignalP"/>
    </source>
</evidence>
<name>A0ABX8E255_9SPHN</name>
<feature type="signal peptide" evidence="1">
    <location>
        <begin position="1"/>
        <end position="35"/>
    </location>
</feature>
<proteinExistence type="predicted"/>
<dbReference type="EMBL" id="CP054856">
    <property type="protein sequence ID" value="QVM82669.1"/>
    <property type="molecule type" value="Genomic_DNA"/>
</dbReference>
<feature type="chain" id="PRO_5046052101" evidence="1">
    <location>
        <begin position="36"/>
        <end position="293"/>
    </location>
</feature>
<dbReference type="InterPro" id="IPR014990">
    <property type="entry name" value="DUF1838"/>
</dbReference>
<organism evidence="2 3">
    <name type="scientific">Novosphingobium decolorationis</name>
    <dbReference type="NCBI Taxonomy" id="2698673"/>
    <lineage>
        <taxon>Bacteria</taxon>
        <taxon>Pseudomonadati</taxon>
        <taxon>Pseudomonadota</taxon>
        <taxon>Alphaproteobacteria</taxon>
        <taxon>Sphingomonadales</taxon>
        <taxon>Sphingomonadaceae</taxon>
        <taxon>Novosphingobium</taxon>
    </lineage>
</organism>
<dbReference type="Proteomes" id="UP000677126">
    <property type="component" value="Chromosome"/>
</dbReference>
<keyword evidence="3" id="KW-1185">Reference proteome</keyword>
<gene>
    <name evidence="2" type="ORF">HT578_02200</name>
</gene>